<dbReference type="OrthoDB" id="3206174at2759"/>
<accession>A0A5N5QJL4</accession>
<comment type="caution">
    <text evidence="2">The sequence shown here is derived from an EMBL/GenBank/DDBJ whole genome shotgun (WGS) entry which is preliminary data.</text>
</comment>
<reference evidence="2 3" key="1">
    <citation type="journal article" date="2019" name="Fungal Biol. Biotechnol.">
        <title>Draft genome sequence of fastidious pathogen Ceratobasidium theobromae, which causes vascular-streak dieback in Theobroma cacao.</title>
        <authorList>
            <person name="Ali S.S."/>
            <person name="Asman A."/>
            <person name="Shao J."/>
            <person name="Firmansyah A.P."/>
            <person name="Susilo A.W."/>
            <person name="Rosmana A."/>
            <person name="McMahon P."/>
            <person name="Junaid M."/>
            <person name="Guest D."/>
            <person name="Kheng T.Y."/>
            <person name="Meinhardt L.W."/>
            <person name="Bailey B.A."/>
        </authorList>
    </citation>
    <scope>NUCLEOTIDE SEQUENCE [LARGE SCALE GENOMIC DNA]</scope>
    <source>
        <strain evidence="2 3">CT2</strain>
    </source>
</reference>
<evidence type="ECO:0000313" key="3">
    <source>
        <dbReference type="Proteomes" id="UP000383932"/>
    </source>
</evidence>
<protein>
    <submittedName>
        <fullName evidence="2">Uncharacterized protein</fullName>
    </submittedName>
</protein>
<evidence type="ECO:0000256" key="1">
    <source>
        <dbReference type="SAM" id="MobiDB-lite"/>
    </source>
</evidence>
<dbReference type="AlphaFoldDB" id="A0A5N5QJL4"/>
<name>A0A5N5QJL4_9AGAM</name>
<evidence type="ECO:0000313" key="2">
    <source>
        <dbReference type="EMBL" id="KAB5591930.1"/>
    </source>
</evidence>
<gene>
    <name evidence="2" type="ORF">CTheo_4608</name>
</gene>
<feature type="compositionally biased region" description="Polar residues" evidence="1">
    <location>
        <begin position="228"/>
        <end position="241"/>
    </location>
</feature>
<dbReference type="EMBL" id="SSOP01000082">
    <property type="protein sequence ID" value="KAB5591930.1"/>
    <property type="molecule type" value="Genomic_DNA"/>
</dbReference>
<organism evidence="2 3">
    <name type="scientific">Ceratobasidium theobromae</name>
    <dbReference type="NCBI Taxonomy" id="1582974"/>
    <lineage>
        <taxon>Eukaryota</taxon>
        <taxon>Fungi</taxon>
        <taxon>Dikarya</taxon>
        <taxon>Basidiomycota</taxon>
        <taxon>Agaricomycotina</taxon>
        <taxon>Agaricomycetes</taxon>
        <taxon>Cantharellales</taxon>
        <taxon>Ceratobasidiaceae</taxon>
        <taxon>Ceratobasidium</taxon>
    </lineage>
</organism>
<sequence>MKRGKIFIWISTGHDVLPESTTVHEPGYAYCWVPSKAGAAFRIGYSAIACGYGLKVSVYIDGELAAEQTHIAPRGRRLALTDGIRSRKDGIVLSPENDLDIVSDARLPQLGSIKVKFSWIIVDRSSLSARPCARLRDPTSHHQPVFEGLVKRRAGAIAHAAGLGASRRISPNWVSEKYTILRNESIKGTLRPLRWRETRLFSTTFEFKYAPSEYLSAENILRCPIDTSTPQPNRESTNGSPWRSHVGTPYRELRANTSLTAIAHVRASPHNNWFSLGTGLDFNTPVKLGSHTVTNLTPLAKIGSHTIMHPIKMGSLVKVTPPVKEEPNYGCADESVVEISAQEFYRREVIDLTAIDSD</sequence>
<keyword evidence="3" id="KW-1185">Reference proteome</keyword>
<proteinExistence type="predicted"/>
<dbReference type="Proteomes" id="UP000383932">
    <property type="component" value="Unassembled WGS sequence"/>
</dbReference>
<feature type="region of interest" description="Disordered" evidence="1">
    <location>
        <begin position="228"/>
        <end position="247"/>
    </location>
</feature>